<accession>A0A074S459</accession>
<reference evidence="2 3" key="1">
    <citation type="submission" date="2013-12" db="EMBL/GenBank/DDBJ databases">
        <authorList>
            <person name="Cubeta M."/>
            <person name="Pakala S."/>
            <person name="Fedorova N."/>
            <person name="Thomas E."/>
            <person name="Dean R."/>
            <person name="Jabaji S."/>
            <person name="Neate S."/>
            <person name="Toda T."/>
            <person name="Tavantzis S."/>
            <person name="Vilgalys R."/>
            <person name="Bharathan N."/>
            <person name="Pakala S."/>
            <person name="Losada L.S."/>
            <person name="Zafar N."/>
            <person name="Nierman W."/>
        </authorList>
    </citation>
    <scope>NUCLEOTIDE SEQUENCE [LARGE SCALE GENOMIC DNA]</scope>
    <source>
        <strain evidence="2 3">123E</strain>
    </source>
</reference>
<dbReference type="STRING" id="1423351.A0A074S459"/>
<dbReference type="HOGENOM" id="CLU_007061_2_0_1"/>
<proteinExistence type="predicted"/>
<evidence type="ECO:0000313" key="2">
    <source>
        <dbReference type="EMBL" id="KEP51663.1"/>
    </source>
</evidence>
<dbReference type="Pfam" id="PF20231">
    <property type="entry name" value="DUF6589"/>
    <property type="match status" value="1"/>
</dbReference>
<dbReference type="AlphaFoldDB" id="A0A074S459"/>
<evidence type="ECO:0000313" key="3">
    <source>
        <dbReference type="Proteomes" id="UP000027456"/>
    </source>
</evidence>
<keyword evidence="3" id="KW-1185">Reference proteome</keyword>
<dbReference type="Proteomes" id="UP000027456">
    <property type="component" value="Unassembled WGS sequence"/>
</dbReference>
<name>A0A074S459_9AGAM</name>
<evidence type="ECO:0000259" key="1">
    <source>
        <dbReference type="Pfam" id="PF20231"/>
    </source>
</evidence>
<sequence>MWDNVNFPSDVAEQRIKNSGSFDNGTASSLVELEPPPGCEPEAIDEALDLDKYLSAVNSAPDLQLSDVEITAEDRKSLRREFAFEAINILVEYGGVRFKQYKTMNQLSRPLIYPLLPPRITRVYPLPTMHKEQASASGNATIIEELRRITGLNISDIFRRRICIVTGDLLTVSRVLSVRDVRTLYMQTPVHVKDAQESLSSLVPFCGLFHTRIAAVTAIFHTHFGKPNTRPNDAPASLWRHNELFKRKNIPVQQSLNYRTAQDLTFHSLYARLLDTIRIQSTNESLDAFGDQLNELPKEEAWERLQSIVLTAVTRFTTPSSAERDDVLRNSILFIRDALLFRCFVASIKCGNIAMIELILKVWAVSFRGAGRSQYAGELLRLRHNLVHAWPKPLRELILSNMLVNTTGKKDGWKETDLLQEHINYWIKVCAALRPVFWNLLIALKIVYKARGPSASWKWLEGVSSCITTLRQLADQVNSTLAPHNSTHHTSPNLQSDIDTVLKSLIAERIHTRDSSRRFSDKSLKAKDVLAVGLQALKGRCFDSSTYYYVDYTLISRRSKFANREIQQSSIWSSPAPS</sequence>
<gene>
    <name evidence="2" type="ORF">V565_057910</name>
</gene>
<organism evidence="2 3">
    <name type="scientific">Rhizoctonia solani 123E</name>
    <dbReference type="NCBI Taxonomy" id="1423351"/>
    <lineage>
        <taxon>Eukaryota</taxon>
        <taxon>Fungi</taxon>
        <taxon>Dikarya</taxon>
        <taxon>Basidiomycota</taxon>
        <taxon>Agaricomycotina</taxon>
        <taxon>Agaricomycetes</taxon>
        <taxon>Cantharellales</taxon>
        <taxon>Ceratobasidiaceae</taxon>
        <taxon>Rhizoctonia</taxon>
    </lineage>
</organism>
<feature type="domain" description="DUF6589" evidence="1">
    <location>
        <begin position="60"/>
        <end position="489"/>
    </location>
</feature>
<dbReference type="InterPro" id="IPR046496">
    <property type="entry name" value="DUF6589"/>
</dbReference>
<dbReference type="EMBL" id="AZST01000152">
    <property type="protein sequence ID" value="KEP51663.1"/>
    <property type="molecule type" value="Genomic_DNA"/>
</dbReference>
<dbReference type="OrthoDB" id="2496395at2759"/>
<comment type="caution">
    <text evidence="2">The sequence shown here is derived from an EMBL/GenBank/DDBJ whole genome shotgun (WGS) entry which is preliminary data.</text>
</comment>
<protein>
    <recommendedName>
        <fullName evidence="1">DUF6589 domain-containing protein</fullName>
    </recommendedName>
</protein>